<name>A0ABU7G892_9ALTE</name>
<keyword evidence="1" id="KW-0732">Signal</keyword>
<feature type="signal peptide" evidence="1">
    <location>
        <begin position="1"/>
        <end position="20"/>
    </location>
</feature>
<comment type="caution">
    <text evidence="2">The sequence shown here is derived from an EMBL/GenBank/DDBJ whole genome shotgun (WGS) entry which is preliminary data.</text>
</comment>
<accession>A0ABU7G892</accession>
<dbReference type="Gene3D" id="1.25.40.10">
    <property type="entry name" value="Tetratricopeptide repeat domain"/>
    <property type="match status" value="1"/>
</dbReference>
<dbReference type="Pfam" id="PF08238">
    <property type="entry name" value="Sel1"/>
    <property type="match status" value="3"/>
</dbReference>
<reference evidence="3" key="1">
    <citation type="submission" date="2023-07" db="EMBL/GenBank/DDBJ databases">
        <title>Draft genome sequence of Agarivorans aestuarii strain ZMCS4, a CAZymes producing bacteria isolated from the marine brown algae Clodostephus spongiosus.</title>
        <authorList>
            <person name="Lorente B."/>
            <person name="Cabral C."/>
            <person name="Frias J."/>
            <person name="Faria J."/>
            <person name="Toubarro D."/>
        </authorList>
    </citation>
    <scope>NUCLEOTIDE SEQUENCE [LARGE SCALE GENOMIC DNA]</scope>
    <source>
        <strain evidence="3">ZMCS4</strain>
    </source>
</reference>
<dbReference type="PANTHER" id="PTHR11102">
    <property type="entry name" value="SEL-1-LIKE PROTEIN"/>
    <property type="match status" value="1"/>
</dbReference>
<dbReference type="EMBL" id="JAYDYW010000013">
    <property type="protein sequence ID" value="MEE1675500.1"/>
    <property type="molecule type" value="Genomic_DNA"/>
</dbReference>
<dbReference type="InterPro" id="IPR006597">
    <property type="entry name" value="Sel1-like"/>
</dbReference>
<evidence type="ECO:0000256" key="1">
    <source>
        <dbReference type="SAM" id="SignalP"/>
    </source>
</evidence>
<sequence>MNKQIISLLLAAGISSAAFAESIDALSVDDELDAPTEQAEPVAIDPTEYTSPSDIEAVQLYRQDELITWINNNQHLARVKADDCQLVEDIEARAEKVAIPAYQFLWGDMLAWGVCVDANPELGVMYMWRAANQGLAAAMEQLGRYYATGTLVQQDYAKAIPLLREAAGQGFLPAQLRLVSLYVEGKGSPYDYEDAYRWLHHSIIADKQTHQKASQLLAALANKMPDYVVVKAKASNQPY</sequence>
<dbReference type="SUPFAM" id="SSF81901">
    <property type="entry name" value="HCP-like"/>
    <property type="match status" value="1"/>
</dbReference>
<dbReference type="InterPro" id="IPR011990">
    <property type="entry name" value="TPR-like_helical_dom_sf"/>
</dbReference>
<organism evidence="2 3">
    <name type="scientific">Agarivorans aestuarii</name>
    <dbReference type="NCBI Taxonomy" id="1563703"/>
    <lineage>
        <taxon>Bacteria</taxon>
        <taxon>Pseudomonadati</taxon>
        <taxon>Pseudomonadota</taxon>
        <taxon>Gammaproteobacteria</taxon>
        <taxon>Alteromonadales</taxon>
        <taxon>Alteromonadaceae</taxon>
        <taxon>Agarivorans</taxon>
    </lineage>
</organism>
<reference evidence="2 3" key="2">
    <citation type="submission" date="2023-12" db="EMBL/GenBank/DDBJ databases">
        <authorList>
            <consortium name="Cladostephus spongiosus"/>
            <person name="Lorente B."/>
            <person name="Cabral C."/>
            <person name="Frias J."/>
            <person name="Faria J."/>
            <person name="Toubarro D."/>
        </authorList>
    </citation>
    <scope>NUCLEOTIDE SEQUENCE [LARGE SCALE GENOMIC DNA]</scope>
    <source>
        <strain evidence="2 3">ZMCS4</strain>
    </source>
</reference>
<evidence type="ECO:0000313" key="3">
    <source>
        <dbReference type="Proteomes" id="UP001310248"/>
    </source>
</evidence>
<evidence type="ECO:0000313" key="2">
    <source>
        <dbReference type="EMBL" id="MEE1675500.1"/>
    </source>
</evidence>
<feature type="chain" id="PRO_5046473187" evidence="1">
    <location>
        <begin position="21"/>
        <end position="239"/>
    </location>
</feature>
<proteinExistence type="predicted"/>
<gene>
    <name evidence="2" type="ORF">SNR37_000826</name>
</gene>
<dbReference type="PANTHER" id="PTHR11102:SF160">
    <property type="entry name" value="ERAD-ASSOCIATED E3 UBIQUITIN-PROTEIN LIGASE COMPONENT HRD3"/>
    <property type="match status" value="1"/>
</dbReference>
<dbReference type="RefSeq" id="WP_329776376.1">
    <property type="nucleotide sequence ID" value="NZ_JAYDYW010000013.1"/>
</dbReference>
<keyword evidence="3" id="KW-1185">Reference proteome</keyword>
<dbReference type="InterPro" id="IPR050767">
    <property type="entry name" value="Sel1_AlgK"/>
</dbReference>
<protein>
    <submittedName>
        <fullName evidence="2">Tetratricopeptide repeat protein</fullName>
    </submittedName>
</protein>
<dbReference type="SMART" id="SM00671">
    <property type="entry name" value="SEL1"/>
    <property type="match status" value="2"/>
</dbReference>
<dbReference type="Proteomes" id="UP001310248">
    <property type="component" value="Unassembled WGS sequence"/>
</dbReference>